<evidence type="ECO:0000256" key="9">
    <source>
        <dbReference type="ARBA" id="ARBA00023018"/>
    </source>
</evidence>
<dbReference type="Gene3D" id="1.20.900.10">
    <property type="entry name" value="Dbl homology (DH) domain"/>
    <property type="match status" value="1"/>
</dbReference>
<evidence type="ECO:0000313" key="22">
    <source>
        <dbReference type="Proteomes" id="UP000694398"/>
    </source>
</evidence>
<dbReference type="SMART" id="SM00721">
    <property type="entry name" value="BAR"/>
    <property type="match status" value="1"/>
</dbReference>
<dbReference type="InterPro" id="IPR036028">
    <property type="entry name" value="SH3-like_dom_sf"/>
</dbReference>
<dbReference type="GO" id="GO:0035556">
    <property type="term" value="P:intracellular signal transduction"/>
    <property type="evidence" value="ECO:0007669"/>
    <property type="project" value="InterPro"/>
</dbReference>
<evidence type="ECO:0000256" key="4">
    <source>
        <dbReference type="ARBA" id="ARBA00018186"/>
    </source>
</evidence>
<dbReference type="GO" id="GO:0070161">
    <property type="term" value="C:anchoring junction"/>
    <property type="evidence" value="ECO:0007669"/>
    <property type="project" value="UniProtKB-SubCell"/>
</dbReference>
<feature type="region of interest" description="Disordered" evidence="17">
    <location>
        <begin position="979"/>
        <end position="1081"/>
    </location>
</feature>
<dbReference type="GeneTree" id="ENSGT00950000183088"/>
<dbReference type="Pfam" id="PF00018">
    <property type="entry name" value="SH3_1"/>
    <property type="match status" value="1"/>
</dbReference>
<dbReference type="Ensembl" id="ENSCLAT00000004757.1">
    <property type="protein sequence ID" value="ENSCLAP00000004671.1"/>
    <property type="gene ID" value="ENSCLAG00000003323.1"/>
</dbReference>
<keyword evidence="22" id="KW-1185">Reference proteome</keyword>
<dbReference type="FunFam" id="1.20.900.10:FF:000023">
    <property type="entry name" value="dynamin-binding protein isoform X2"/>
    <property type="match status" value="1"/>
</dbReference>
<evidence type="ECO:0000256" key="17">
    <source>
        <dbReference type="SAM" id="MobiDB-lite"/>
    </source>
</evidence>
<keyword evidence="7" id="KW-0344">Guanine-nucleotide releasing factor</keyword>
<keyword evidence="9" id="KW-0770">Synapse</keyword>
<reference evidence="21" key="1">
    <citation type="submission" date="2025-08" db="UniProtKB">
        <authorList>
            <consortium name="Ensembl"/>
        </authorList>
    </citation>
    <scope>IDENTIFICATION</scope>
</reference>
<evidence type="ECO:0000256" key="5">
    <source>
        <dbReference type="ARBA" id="ARBA00022443"/>
    </source>
</evidence>
<dbReference type="AlphaFoldDB" id="A0A8C2UV00"/>
<evidence type="ECO:0000256" key="13">
    <source>
        <dbReference type="ARBA" id="ARBA00032587"/>
    </source>
</evidence>
<dbReference type="SUPFAM" id="SSF50044">
    <property type="entry name" value="SH3-domain"/>
    <property type="match status" value="2"/>
</dbReference>
<dbReference type="InterPro" id="IPR001452">
    <property type="entry name" value="SH3_domain"/>
</dbReference>
<dbReference type="Pfam" id="PF03114">
    <property type="entry name" value="BAR"/>
    <property type="match status" value="1"/>
</dbReference>
<dbReference type="PROSITE" id="PS50010">
    <property type="entry name" value="DH_2"/>
    <property type="match status" value="1"/>
</dbReference>
<dbReference type="CDD" id="cd00160">
    <property type="entry name" value="RhoGEF"/>
    <property type="match status" value="1"/>
</dbReference>
<feature type="region of interest" description="Disordered" evidence="17">
    <location>
        <begin position="1"/>
        <end position="21"/>
    </location>
</feature>
<dbReference type="OMA" id="REGEKWY"/>
<keyword evidence="11" id="KW-0175">Coiled coil</keyword>
<feature type="compositionally biased region" description="Basic and acidic residues" evidence="17">
    <location>
        <begin position="1"/>
        <end position="19"/>
    </location>
</feature>
<name>A0A8C2UV00_CHILA</name>
<evidence type="ECO:0000256" key="10">
    <source>
        <dbReference type="ARBA" id="ARBA00023034"/>
    </source>
</evidence>
<reference evidence="21" key="2">
    <citation type="submission" date="2025-09" db="UniProtKB">
        <authorList>
            <consortium name="Ensembl"/>
        </authorList>
    </citation>
    <scope>IDENTIFICATION</scope>
</reference>
<dbReference type="PROSITE" id="PS00741">
    <property type="entry name" value="DH_1"/>
    <property type="match status" value="1"/>
</dbReference>
<feature type="domain" description="BAR" evidence="20">
    <location>
        <begin position="637"/>
        <end position="846"/>
    </location>
</feature>
<dbReference type="FunFam" id="2.30.30.40:FF:000066">
    <property type="entry name" value="dynamin-binding protein isoform X1"/>
    <property type="match status" value="1"/>
</dbReference>
<evidence type="ECO:0000256" key="11">
    <source>
        <dbReference type="ARBA" id="ARBA00023054"/>
    </source>
</evidence>
<evidence type="ECO:0000256" key="7">
    <source>
        <dbReference type="ARBA" id="ARBA00022658"/>
    </source>
</evidence>
<dbReference type="CDD" id="cd12141">
    <property type="entry name" value="SH3_DNMBP_C2"/>
    <property type="match status" value="1"/>
</dbReference>
<dbReference type="Proteomes" id="UP000694398">
    <property type="component" value="Unassembled WGS sequence"/>
</dbReference>
<comment type="subcellular location">
    <subcellularLocation>
        <location evidence="2">Cell junction</location>
    </subcellularLocation>
    <subcellularLocation>
        <location evidence="1">Cytoplasm</location>
        <location evidence="1">Cytoskeleton</location>
    </subcellularLocation>
    <subcellularLocation>
        <location evidence="3">Golgi apparatus</location>
        <location evidence="3">Golgi stack</location>
    </subcellularLocation>
    <subcellularLocation>
        <location evidence="14">Synapse</location>
    </subcellularLocation>
</comment>
<protein>
    <recommendedName>
        <fullName evidence="4">Dynamin-binding protein</fullName>
    </recommendedName>
    <alternativeName>
        <fullName evidence="13">Scaffold protein Tuba</fullName>
    </alternativeName>
</protein>
<proteinExistence type="predicted"/>
<evidence type="ECO:0000256" key="8">
    <source>
        <dbReference type="ARBA" id="ARBA00022949"/>
    </source>
</evidence>
<evidence type="ECO:0000256" key="15">
    <source>
        <dbReference type="ARBA" id="ARBA00054790"/>
    </source>
</evidence>
<dbReference type="InterPro" id="IPR000219">
    <property type="entry name" value="DH_dom"/>
</dbReference>
<organism evidence="21 22">
    <name type="scientific">Chinchilla lanigera</name>
    <name type="common">Long-tailed chinchilla</name>
    <name type="synonym">Chinchilla villidera</name>
    <dbReference type="NCBI Taxonomy" id="34839"/>
    <lineage>
        <taxon>Eukaryota</taxon>
        <taxon>Metazoa</taxon>
        <taxon>Chordata</taxon>
        <taxon>Craniata</taxon>
        <taxon>Vertebrata</taxon>
        <taxon>Euteleostomi</taxon>
        <taxon>Mammalia</taxon>
        <taxon>Eutheria</taxon>
        <taxon>Euarchontoglires</taxon>
        <taxon>Glires</taxon>
        <taxon>Rodentia</taxon>
        <taxon>Hystricomorpha</taxon>
        <taxon>Chinchillidae</taxon>
        <taxon>Chinchilla</taxon>
    </lineage>
</organism>
<dbReference type="GO" id="GO:0045202">
    <property type="term" value="C:synapse"/>
    <property type="evidence" value="ECO:0007669"/>
    <property type="project" value="UniProtKB-SubCell"/>
</dbReference>
<evidence type="ECO:0000256" key="1">
    <source>
        <dbReference type="ARBA" id="ARBA00004245"/>
    </source>
</evidence>
<keyword evidence="8" id="KW-0965">Cell junction</keyword>
<dbReference type="PROSITE" id="PS50002">
    <property type="entry name" value="SH3"/>
    <property type="match status" value="2"/>
</dbReference>
<comment type="function">
    <text evidence="15">Plays a critical role as a guanine nucleotide exchange factor (GEF) for CDC42 in several intracellular processes associated with the actin and microtubule cytoskeleton. Regulates the structure of apical junctions in epithelial cells. Participates in the normal lumenogenesis of epithelial cell cysts by regulating spindle orientation. Plays a role in ciliogenesis. May play a role in membrane trafficking between the cell surface and the Golgi.</text>
</comment>
<evidence type="ECO:0000256" key="12">
    <source>
        <dbReference type="ARBA" id="ARBA00023212"/>
    </source>
</evidence>
<dbReference type="PROSITE" id="PS51021">
    <property type="entry name" value="BAR"/>
    <property type="match status" value="1"/>
</dbReference>
<evidence type="ECO:0000259" key="18">
    <source>
        <dbReference type="PROSITE" id="PS50002"/>
    </source>
</evidence>
<keyword evidence="5 16" id="KW-0728">SH3 domain</keyword>
<dbReference type="GO" id="GO:0005856">
    <property type="term" value="C:cytoskeleton"/>
    <property type="evidence" value="ECO:0007669"/>
    <property type="project" value="UniProtKB-SubCell"/>
</dbReference>
<dbReference type="FunFam" id="1.20.1270.60:FF:000027">
    <property type="entry name" value="dynamin-binding protein isoform X1"/>
    <property type="match status" value="1"/>
</dbReference>
<evidence type="ECO:0000313" key="21">
    <source>
        <dbReference type="Ensembl" id="ENSCLAP00000004671.1"/>
    </source>
</evidence>
<dbReference type="GO" id="GO:0005795">
    <property type="term" value="C:Golgi stack"/>
    <property type="evidence" value="ECO:0007669"/>
    <property type="project" value="UniProtKB-SubCell"/>
</dbReference>
<evidence type="ECO:0000256" key="14">
    <source>
        <dbReference type="ARBA" id="ARBA00034103"/>
    </source>
</evidence>
<evidence type="ECO:0000259" key="20">
    <source>
        <dbReference type="PROSITE" id="PS51021"/>
    </source>
</evidence>
<dbReference type="InterPro" id="IPR035820">
    <property type="entry name" value="DNMBP_SH3_C1"/>
</dbReference>
<dbReference type="Gene3D" id="1.20.1270.60">
    <property type="entry name" value="Arfaptin homology (AH) domain/BAR domain"/>
    <property type="match status" value="1"/>
</dbReference>
<feature type="compositionally biased region" description="Low complexity" evidence="17">
    <location>
        <begin position="387"/>
        <end position="402"/>
    </location>
</feature>
<dbReference type="Pfam" id="PF00621">
    <property type="entry name" value="RhoGEF"/>
    <property type="match status" value="1"/>
</dbReference>
<dbReference type="CDD" id="cd11798">
    <property type="entry name" value="SH3_DNMBP_C1"/>
    <property type="match status" value="1"/>
</dbReference>
<dbReference type="PRINTS" id="PR01887">
    <property type="entry name" value="SPECTRNALPHA"/>
</dbReference>
<evidence type="ECO:0000259" key="19">
    <source>
        <dbReference type="PROSITE" id="PS50010"/>
    </source>
</evidence>
<accession>A0A8C2UV00</accession>
<keyword evidence="6" id="KW-0963">Cytoplasm</keyword>
<evidence type="ECO:0000256" key="6">
    <source>
        <dbReference type="ARBA" id="ARBA00022490"/>
    </source>
</evidence>
<feature type="compositionally biased region" description="Low complexity" evidence="17">
    <location>
        <begin position="1054"/>
        <end position="1066"/>
    </location>
</feature>
<feature type="domain" description="SH3" evidence="18">
    <location>
        <begin position="1133"/>
        <end position="1196"/>
    </location>
</feature>
<feature type="domain" description="DH" evidence="19">
    <location>
        <begin position="413"/>
        <end position="596"/>
    </location>
</feature>
<dbReference type="GO" id="GO:0005085">
    <property type="term" value="F:guanyl-nucleotide exchange factor activity"/>
    <property type="evidence" value="ECO:0007669"/>
    <property type="project" value="UniProtKB-KW"/>
</dbReference>
<dbReference type="InterPro" id="IPR001331">
    <property type="entry name" value="GDS_CDC24_CS"/>
</dbReference>
<dbReference type="GO" id="GO:0060271">
    <property type="term" value="P:cilium assembly"/>
    <property type="evidence" value="ECO:0007669"/>
    <property type="project" value="TreeGrafter"/>
</dbReference>
<dbReference type="InterPro" id="IPR004148">
    <property type="entry name" value="BAR_dom"/>
</dbReference>
<evidence type="ECO:0000256" key="16">
    <source>
        <dbReference type="PROSITE-ProRule" id="PRU00192"/>
    </source>
</evidence>
<dbReference type="InterPro" id="IPR051492">
    <property type="entry name" value="Dynamin-Rho_GEF"/>
</dbReference>
<dbReference type="InterPro" id="IPR035899">
    <property type="entry name" value="DBL_dom_sf"/>
</dbReference>
<dbReference type="CDD" id="cd07589">
    <property type="entry name" value="BAR_DNMBP"/>
    <property type="match status" value="1"/>
</dbReference>
<evidence type="ECO:0000256" key="3">
    <source>
        <dbReference type="ARBA" id="ARBA00004348"/>
    </source>
</evidence>
<gene>
    <name evidence="21" type="primary">DNMBP</name>
</gene>
<dbReference type="PANTHER" id="PTHR22834:SF19">
    <property type="entry name" value="DYNAMIN-BINDING PROTEIN"/>
    <property type="match status" value="1"/>
</dbReference>
<dbReference type="SUPFAM" id="SSF103657">
    <property type="entry name" value="BAR/IMD domain-like"/>
    <property type="match status" value="1"/>
</dbReference>
<dbReference type="InterPro" id="IPR027267">
    <property type="entry name" value="AH/BAR_dom_sf"/>
</dbReference>
<dbReference type="SMART" id="SM00326">
    <property type="entry name" value="SH3"/>
    <property type="match status" value="2"/>
</dbReference>
<dbReference type="Gene3D" id="2.30.30.40">
    <property type="entry name" value="SH3 Domains"/>
    <property type="match status" value="2"/>
</dbReference>
<keyword evidence="12" id="KW-0206">Cytoskeleton</keyword>
<feature type="compositionally biased region" description="Polar residues" evidence="17">
    <location>
        <begin position="1005"/>
        <end position="1030"/>
    </location>
</feature>
<evidence type="ECO:0000256" key="2">
    <source>
        <dbReference type="ARBA" id="ARBA00004282"/>
    </source>
</evidence>
<feature type="region of interest" description="Disordered" evidence="17">
    <location>
        <begin position="387"/>
        <end position="410"/>
    </location>
</feature>
<sequence>MSGIHEIGKESEVEKKRPWDPSWEYEDCRSLQSRNLAVPDKLCAENDLASTLQTKRQHRPYRKRDCGYWDFEQSEPSCIDYGEASKSGKDYMFHGGYRNPESVDCRDLRPVMKDDCFLGSPDVIMKGGGYGKMNGFADPKDLNYNPKDLEKTEQWGGYTGVDDSLGNLYQPQNWDMGLRDFNYSPEYCKEVDLYDRELNSLYHAHGYNSNGQSMDFLGLHSVSESKEFVKHCEEERSVYQNGEICPKVKTHSMDRSNSDTKIKGYDTFSAHDGYKSHSYSGTDFLYQVGNLKYNDLDRPAVGSLRARGVMLDGLQNHCPREEQRERHFGIPQSPVLEKITWKLDEESTLSGPETWRRNSCLRRTAPSSLRRSEFVQNRKNPQEITLLSSQSSSLVAPSGSVSTEDPEQRMLEKRTKVVEELLQTERDYIRDLEMCIERIMVPLQQAQVPNIDFEGLFGNMQMVIKVSKQLLAALEISDAVGPVFLDHRDDLEGTYKVYCQNHDEAIALLEIYEKDEKIQKHLQDSLADLRSLYNEWGCTNYINLGSFLIKPVQRVMRYPLLLMELLNSTPELHPDKVPLTSAVLAVKEINVNINEYKRRKDLVLKYRKGDEDSLMEKISKLNIHSIIKKSNRVSSHLKHLTGFAPQIKDEVFEETEKTFRMQERLIKSFIRDLSLYLQHIRESACVKVVAASSMWDLCVERGHHDLEQFEKVHRYISDQLFTNFKERTERLVISPLNQLLSMFTGPHKLVQKRFDKLLDFYNCTERAEKLKDKKTLEELQSARNNYEALNAQLLDELPKFQQYAQGLFANCIHGYAEAHCDFVQQALEQLQPLLSLLKVTGRDGNLIAIFHEEHSRVLQQLQVFTFFPESLPAAKKPFERRTIDRQSARKSLLGLAGYVLQSEELRASLLARYPPDKLFQAERNFNAAQDLDVSLLEGDLVGVIKKKDPMGSQNRWLIDNGVTKGFVYSSFLKPYNPRHSHSDASVGSHSSTESEHSSSSPRFLRQNSNSTLTFNPSSMAVSFTSASCPKQPQDVPSLKAHDQGTLGTSSNLGSPESGPSRSPSNPDCTFQPRPGDSVDATSIRGCYRSTRHPEVAYSVPGRNGQGKDLIKGCAAAAQALGDRNEELESSEAEGNQVYFAVYAFKARNPNELSVSANQRLKILEFKDVTGNTEWWLAEVNGKKGYVPSNYIRKTEYT</sequence>
<dbReference type="SMART" id="SM00325">
    <property type="entry name" value="RhoGEF"/>
    <property type="match status" value="1"/>
</dbReference>
<dbReference type="FunFam" id="2.30.30.40:FF:000084">
    <property type="entry name" value="dynamin-binding protein isoform X1"/>
    <property type="match status" value="1"/>
</dbReference>
<dbReference type="SUPFAM" id="SSF48065">
    <property type="entry name" value="DBL homology domain (DH-domain)"/>
    <property type="match status" value="1"/>
</dbReference>
<feature type="domain" description="SH3" evidence="18">
    <location>
        <begin position="914"/>
        <end position="977"/>
    </location>
</feature>
<dbReference type="PANTHER" id="PTHR22834">
    <property type="entry name" value="NUCLEAR FUSION PROTEIN FUS2"/>
    <property type="match status" value="1"/>
</dbReference>
<keyword evidence="10" id="KW-0333">Golgi apparatus</keyword>